<dbReference type="Pfam" id="PF00005">
    <property type="entry name" value="ABC_tran"/>
    <property type="match status" value="1"/>
</dbReference>
<reference evidence="5 6" key="1">
    <citation type="submission" date="2016-10" db="EMBL/GenBank/DDBJ databases">
        <authorList>
            <person name="de Groot N.N."/>
        </authorList>
    </citation>
    <scope>NUCLEOTIDE SEQUENCE [LARGE SCALE GENOMIC DNA]</scope>
    <source>
        <strain evidence="5 6">DSM 9179</strain>
    </source>
</reference>
<dbReference type="InterPro" id="IPR051782">
    <property type="entry name" value="ABC_Transporter_VariousFunc"/>
</dbReference>
<evidence type="ECO:0000313" key="6">
    <source>
        <dbReference type="Proteomes" id="UP000199701"/>
    </source>
</evidence>
<dbReference type="InterPro" id="IPR003439">
    <property type="entry name" value="ABC_transporter-like_ATP-bd"/>
</dbReference>
<dbReference type="SMART" id="SM00382">
    <property type="entry name" value="AAA"/>
    <property type="match status" value="1"/>
</dbReference>
<dbReference type="InterPro" id="IPR003593">
    <property type="entry name" value="AAA+_ATPase"/>
</dbReference>
<dbReference type="EMBL" id="FOJI01000006">
    <property type="protein sequence ID" value="SEW18608.1"/>
    <property type="molecule type" value="Genomic_DNA"/>
</dbReference>
<proteinExistence type="predicted"/>
<dbReference type="STRING" id="99656.SAMN05421659_10658"/>
<dbReference type="CDD" id="cd03230">
    <property type="entry name" value="ABC_DR_subfamily_A"/>
    <property type="match status" value="1"/>
</dbReference>
<organism evidence="5 6">
    <name type="scientific">[Clostridium] fimetarium</name>
    <dbReference type="NCBI Taxonomy" id="99656"/>
    <lineage>
        <taxon>Bacteria</taxon>
        <taxon>Bacillati</taxon>
        <taxon>Bacillota</taxon>
        <taxon>Clostridia</taxon>
        <taxon>Lachnospirales</taxon>
        <taxon>Lachnospiraceae</taxon>
    </lineage>
</organism>
<dbReference type="GO" id="GO:0016887">
    <property type="term" value="F:ATP hydrolysis activity"/>
    <property type="evidence" value="ECO:0007669"/>
    <property type="project" value="InterPro"/>
</dbReference>
<dbReference type="OrthoDB" id="2290519at2"/>
<dbReference type="Gene3D" id="3.40.50.300">
    <property type="entry name" value="P-loop containing nucleotide triphosphate hydrolases"/>
    <property type="match status" value="1"/>
</dbReference>
<keyword evidence="3" id="KW-0067">ATP-binding</keyword>
<dbReference type="PROSITE" id="PS50893">
    <property type="entry name" value="ABC_TRANSPORTER_2"/>
    <property type="match status" value="1"/>
</dbReference>
<dbReference type="GO" id="GO:0005524">
    <property type="term" value="F:ATP binding"/>
    <property type="evidence" value="ECO:0007669"/>
    <property type="project" value="UniProtKB-KW"/>
</dbReference>
<feature type="domain" description="ABC transporter" evidence="4">
    <location>
        <begin position="5"/>
        <end position="223"/>
    </location>
</feature>
<dbReference type="PANTHER" id="PTHR42939:SF1">
    <property type="entry name" value="ABC TRANSPORTER ATP-BINDING PROTEIN ALBC-RELATED"/>
    <property type="match status" value="1"/>
</dbReference>
<keyword evidence="2" id="KW-0547">Nucleotide-binding</keyword>
<dbReference type="RefSeq" id="WP_092453090.1">
    <property type="nucleotide sequence ID" value="NZ_FOJI01000006.1"/>
</dbReference>
<evidence type="ECO:0000259" key="4">
    <source>
        <dbReference type="PROSITE" id="PS50893"/>
    </source>
</evidence>
<protein>
    <submittedName>
        <fullName evidence="5">ABC-type multidrug transport system, ATPase component</fullName>
    </submittedName>
</protein>
<evidence type="ECO:0000313" key="5">
    <source>
        <dbReference type="EMBL" id="SEW18608.1"/>
    </source>
</evidence>
<dbReference type="AlphaFoldDB" id="A0A1I0PWT6"/>
<accession>A0A1I0PWT6</accession>
<sequence>MENQIEITNLKKSFGKNIVLQDINLTISKGQSIALIGHNGCGKSTLLKILCGLTTYQKGKLEYTQKLKFNYVPENFPKMATTAREYINSIGMIEGLSKEYVDKRSDELFHAFFMEEMVDNSIKNLSKGTMQKVSVIQAVLSKPDILLLDEPLSGQDVDSQKVFIDLINHMNENGTTIVMSCHEDFLINAVAKIVYEIKNKNIYRSDKKEIKDRSYDVMIFRKKQEKVEAKQTTRLDEIRVDETNIQIEHIQTETFNIKEMVMKLEKVGTDTKLYVKNENSDMVLRKMLSKGYELRRMYDENI</sequence>
<evidence type="ECO:0000256" key="2">
    <source>
        <dbReference type="ARBA" id="ARBA00022741"/>
    </source>
</evidence>
<keyword evidence="6" id="KW-1185">Reference proteome</keyword>
<dbReference type="SUPFAM" id="SSF52540">
    <property type="entry name" value="P-loop containing nucleoside triphosphate hydrolases"/>
    <property type="match status" value="1"/>
</dbReference>
<dbReference type="PANTHER" id="PTHR42939">
    <property type="entry name" value="ABC TRANSPORTER ATP-BINDING PROTEIN ALBC-RELATED"/>
    <property type="match status" value="1"/>
</dbReference>
<name>A0A1I0PWT6_9FIRM</name>
<dbReference type="Proteomes" id="UP000199701">
    <property type="component" value="Unassembled WGS sequence"/>
</dbReference>
<evidence type="ECO:0000256" key="1">
    <source>
        <dbReference type="ARBA" id="ARBA00022448"/>
    </source>
</evidence>
<dbReference type="InterPro" id="IPR027417">
    <property type="entry name" value="P-loop_NTPase"/>
</dbReference>
<keyword evidence="1" id="KW-0813">Transport</keyword>
<evidence type="ECO:0000256" key="3">
    <source>
        <dbReference type="ARBA" id="ARBA00022840"/>
    </source>
</evidence>
<gene>
    <name evidence="5" type="ORF">SAMN05421659_10658</name>
</gene>